<dbReference type="AlphaFoldDB" id="A0AAN7GVK8"/>
<reference evidence="5" key="1">
    <citation type="journal article" date="2023" name="Mol. Phylogenet. Evol.">
        <title>Genome-scale phylogeny and comparative genomics of the fungal order Sordariales.</title>
        <authorList>
            <person name="Hensen N."/>
            <person name="Bonometti L."/>
            <person name="Westerberg I."/>
            <person name="Brannstrom I.O."/>
            <person name="Guillou S."/>
            <person name="Cros-Aarteil S."/>
            <person name="Calhoun S."/>
            <person name="Haridas S."/>
            <person name="Kuo A."/>
            <person name="Mondo S."/>
            <person name="Pangilinan J."/>
            <person name="Riley R."/>
            <person name="LaButti K."/>
            <person name="Andreopoulos B."/>
            <person name="Lipzen A."/>
            <person name="Chen C."/>
            <person name="Yan M."/>
            <person name="Daum C."/>
            <person name="Ng V."/>
            <person name="Clum A."/>
            <person name="Steindorff A."/>
            <person name="Ohm R.A."/>
            <person name="Martin F."/>
            <person name="Silar P."/>
            <person name="Natvig D.O."/>
            <person name="Lalanne C."/>
            <person name="Gautier V."/>
            <person name="Ament-Velasquez S.L."/>
            <person name="Kruys A."/>
            <person name="Hutchinson M.I."/>
            <person name="Powell A.J."/>
            <person name="Barry K."/>
            <person name="Miller A.N."/>
            <person name="Grigoriev I.V."/>
            <person name="Debuchy R."/>
            <person name="Gladieux P."/>
            <person name="Hiltunen Thoren M."/>
            <person name="Johannesson H."/>
        </authorList>
    </citation>
    <scope>NUCLEOTIDE SEQUENCE</scope>
    <source>
        <strain evidence="5">CBS 990.96</strain>
    </source>
</reference>
<dbReference type="InterPro" id="IPR018834">
    <property type="entry name" value="DNA/RNA-bd_Est1-type"/>
</dbReference>
<feature type="region of interest" description="Disordered" evidence="2">
    <location>
        <begin position="620"/>
        <end position="667"/>
    </location>
</feature>
<dbReference type="EMBL" id="MU865325">
    <property type="protein sequence ID" value="KAK4227911.1"/>
    <property type="molecule type" value="Genomic_DNA"/>
</dbReference>
<feature type="domain" description="Telomerase activating protein Est1-like N-terminal" evidence="4">
    <location>
        <begin position="86"/>
        <end position="204"/>
    </location>
</feature>
<comment type="function">
    <text evidence="1">Plays a role in nonsense-mediated mRNA decay.</text>
</comment>
<feature type="region of interest" description="Disordered" evidence="2">
    <location>
        <begin position="732"/>
        <end position="770"/>
    </location>
</feature>
<evidence type="ECO:0000313" key="6">
    <source>
        <dbReference type="Proteomes" id="UP001301958"/>
    </source>
</evidence>
<feature type="region of interest" description="Disordered" evidence="2">
    <location>
        <begin position="897"/>
        <end position="937"/>
    </location>
</feature>
<dbReference type="InterPro" id="IPR019458">
    <property type="entry name" value="Est1-like_N"/>
</dbReference>
<feature type="region of interest" description="Disordered" evidence="2">
    <location>
        <begin position="1004"/>
        <end position="1040"/>
    </location>
</feature>
<dbReference type="PANTHER" id="PTHR15696:SF36">
    <property type="entry name" value="NONSENSE-MEDIATED MRNA DECAY FACTOR"/>
    <property type="match status" value="1"/>
</dbReference>
<evidence type="ECO:0000259" key="4">
    <source>
        <dbReference type="Pfam" id="PF10374"/>
    </source>
</evidence>
<dbReference type="GO" id="GO:0005634">
    <property type="term" value="C:nucleus"/>
    <property type="evidence" value="ECO:0007669"/>
    <property type="project" value="UniProtKB-SubCell"/>
</dbReference>
<dbReference type="Gene3D" id="1.25.40.10">
    <property type="entry name" value="Tetratricopeptide repeat domain"/>
    <property type="match status" value="1"/>
</dbReference>
<feature type="domain" description="DNA/RNA-binding" evidence="3">
    <location>
        <begin position="215"/>
        <end position="497"/>
    </location>
</feature>
<dbReference type="Pfam" id="PF10374">
    <property type="entry name" value="EST1"/>
    <property type="match status" value="1"/>
</dbReference>
<gene>
    <name evidence="5" type="ORF">QBC38DRAFT_172841</name>
</gene>
<feature type="compositionally biased region" description="Polar residues" evidence="2">
    <location>
        <begin position="823"/>
        <end position="834"/>
    </location>
</feature>
<dbReference type="GO" id="GO:0000184">
    <property type="term" value="P:nuclear-transcribed mRNA catabolic process, nonsense-mediated decay"/>
    <property type="evidence" value="ECO:0007669"/>
    <property type="project" value="UniProtKB-KW"/>
</dbReference>
<dbReference type="Proteomes" id="UP001301958">
    <property type="component" value="Unassembled WGS sequence"/>
</dbReference>
<dbReference type="SUPFAM" id="SSF48452">
    <property type="entry name" value="TPR-like"/>
    <property type="match status" value="1"/>
</dbReference>
<keyword evidence="1" id="KW-0866">Nonsense-mediated mRNA decay</keyword>
<name>A0AAN7GVK8_9PEZI</name>
<feature type="compositionally biased region" description="Low complexity" evidence="2">
    <location>
        <begin position="759"/>
        <end position="770"/>
    </location>
</feature>
<reference evidence="5" key="2">
    <citation type="submission" date="2023-05" db="EMBL/GenBank/DDBJ databases">
        <authorList>
            <consortium name="Lawrence Berkeley National Laboratory"/>
            <person name="Steindorff A."/>
            <person name="Hensen N."/>
            <person name="Bonometti L."/>
            <person name="Westerberg I."/>
            <person name="Brannstrom I.O."/>
            <person name="Guillou S."/>
            <person name="Cros-Aarteil S."/>
            <person name="Calhoun S."/>
            <person name="Haridas S."/>
            <person name="Kuo A."/>
            <person name="Mondo S."/>
            <person name="Pangilinan J."/>
            <person name="Riley R."/>
            <person name="Labutti K."/>
            <person name="Andreopoulos B."/>
            <person name="Lipzen A."/>
            <person name="Chen C."/>
            <person name="Yanf M."/>
            <person name="Daum C."/>
            <person name="Ng V."/>
            <person name="Clum A."/>
            <person name="Ohm R."/>
            <person name="Martin F."/>
            <person name="Silar P."/>
            <person name="Natvig D."/>
            <person name="Lalanne C."/>
            <person name="Gautier V."/>
            <person name="Ament-Velasquez S.L."/>
            <person name="Kruys A."/>
            <person name="Hutchinson M.I."/>
            <person name="Powell A.J."/>
            <person name="Barry K."/>
            <person name="Miller A.N."/>
            <person name="Grigoriev I.V."/>
            <person name="Debuchy R."/>
            <person name="Gladieux P."/>
            <person name="Thoren M.H."/>
            <person name="Johannesson H."/>
        </authorList>
    </citation>
    <scope>NUCLEOTIDE SEQUENCE</scope>
    <source>
        <strain evidence="5">CBS 990.96</strain>
    </source>
</reference>
<evidence type="ECO:0000256" key="1">
    <source>
        <dbReference type="RuleBase" id="RU369098"/>
    </source>
</evidence>
<organism evidence="5 6">
    <name type="scientific">Podospora fimiseda</name>
    <dbReference type="NCBI Taxonomy" id="252190"/>
    <lineage>
        <taxon>Eukaryota</taxon>
        <taxon>Fungi</taxon>
        <taxon>Dikarya</taxon>
        <taxon>Ascomycota</taxon>
        <taxon>Pezizomycotina</taxon>
        <taxon>Sordariomycetes</taxon>
        <taxon>Sordariomycetidae</taxon>
        <taxon>Sordariales</taxon>
        <taxon>Podosporaceae</taxon>
        <taxon>Podospora</taxon>
    </lineage>
</organism>
<accession>A0AAN7GVK8</accession>
<dbReference type="InterPro" id="IPR011990">
    <property type="entry name" value="TPR-like_helical_dom_sf"/>
</dbReference>
<comment type="caution">
    <text evidence="5">The sequence shown here is derived from an EMBL/GenBank/DDBJ whole genome shotgun (WGS) entry which is preliminary data.</text>
</comment>
<keyword evidence="6" id="KW-1185">Reference proteome</keyword>
<evidence type="ECO:0000313" key="5">
    <source>
        <dbReference type="EMBL" id="KAK4227911.1"/>
    </source>
</evidence>
<evidence type="ECO:0000256" key="2">
    <source>
        <dbReference type="SAM" id="MobiDB-lite"/>
    </source>
</evidence>
<sequence length="1040" mass="114294">MASPTTATPLAADAATANQVLPLEEAWRAAQRTRNVISKEIEIIQKGGQGTNEPARFEKIEKLMQTYRLACIEILWINIRFGHEKKIDDNLWLAHCQITRTYRKVMGKLAEPKQAAIKKRLDKLYASYLKTAQYFYRGWMQRVCARYGDSVKDLKRIARMAEIEMQVPDEEKVDAATQQVDIIVRDLCHKTLIYLGDLARYRTLQRPKDRNWENALTYYSMADDLIPESGFGHHQSAVIYGETNEQLQVVYHFYRAMACDRPHPNAPANLAHQFQKLLKLKNWGTKRALVIWFVKLHAYYYQGKEFTERKELENEVDHHLAVAMKSGTHLDSDTDLIKIVLINITAYVVGLQKIQLQWTEEQERSCQYILLANLRTIHTICRLLKEEMTDLIQRIPVPSSDTTQPPEQQGDEGKFSAVFERILPLLRIYMAWLCSYNSELVKYQLYLEPTFGNMCSMLSSTLSLLFELVGSSSNLGTAVSWRFPEDELTLGIRCLNGNHLHSGCQLYYDAFKKKPKPRREEVPLAPESSNDVTFTRALDVALCAIDLAAPDSEFPFNTSKKVKGSQEHTTIVYLPGGKSKPAPKDQARQHSPHANPATEVKQQPKAQGIVATATPMPTSAPVCAPIPGPPTGSVPTPAHTPASAPEPAPVRVATPPSPAESNELSEDQEFYGPRLRKSSHVAHKAPSNTQLRAAAARAAQAAPASEFPIENHIYQILNDILIDDSDAALGQKAETPSRFAPQDETSYGMGSSTAQHVFGSSSTSPGPGSATAKAFPTLPWNYFYTPAPAGNSVVRNSGDGSGSGVRSGAWDSSISPRPDVAGSSAQNLQYQTTGSGSGDRAMWPEAGMSLAAQGRTFSNQFQGNNIWAPSANTWQTGQAAGPQTSASAAFPTNSPFSSLSFSQTSSVPPVNSPLGLPPRAQGFSNHQRVASQHSPVTANPLNIGYSSAYDSNTTNAPPGFGPVPMASPAAAIRRYASEQFTPTHTTDDYGRQVSVNAWLDPYARNSAGGGMESAQQNQSYMGSAENNNLSGLDGKQYPKR</sequence>
<keyword evidence="1" id="KW-0539">Nucleus</keyword>
<feature type="compositionally biased region" description="Polar residues" evidence="2">
    <location>
        <begin position="1013"/>
        <end position="1030"/>
    </location>
</feature>
<feature type="compositionally biased region" description="Polar residues" evidence="2">
    <location>
        <begin position="922"/>
        <end position="937"/>
    </location>
</feature>
<feature type="region of interest" description="Disordered" evidence="2">
    <location>
        <begin position="794"/>
        <end position="843"/>
    </location>
</feature>
<dbReference type="InterPro" id="IPR045153">
    <property type="entry name" value="Est1/Ebs1-like"/>
</dbReference>
<feature type="compositionally biased region" description="Low complexity" evidence="2">
    <location>
        <begin position="897"/>
        <end position="909"/>
    </location>
</feature>
<comment type="subcellular location">
    <subcellularLocation>
        <location evidence="1">Nucleus</location>
    </subcellularLocation>
</comment>
<feature type="region of interest" description="Disordered" evidence="2">
    <location>
        <begin position="573"/>
        <end position="606"/>
    </location>
</feature>
<proteinExistence type="predicted"/>
<dbReference type="PANTHER" id="PTHR15696">
    <property type="entry name" value="SMG-7 SUPPRESSOR WITH MORPHOLOGICAL EFFECT ON GENITALIA PROTEIN 7"/>
    <property type="match status" value="1"/>
</dbReference>
<evidence type="ECO:0000259" key="3">
    <source>
        <dbReference type="Pfam" id="PF10373"/>
    </source>
</evidence>
<feature type="compositionally biased region" description="Polar residues" evidence="2">
    <location>
        <begin position="743"/>
        <end position="755"/>
    </location>
</feature>
<dbReference type="Pfam" id="PF10373">
    <property type="entry name" value="EST1_DNA_bind"/>
    <property type="match status" value="1"/>
</dbReference>
<protein>
    <recommendedName>
        <fullName evidence="1">Nonsense-mediated mRNA decay factor</fullName>
    </recommendedName>
</protein>